<protein>
    <recommendedName>
        <fullName evidence="4">WIT1/2 N-terminal helical bundle domain-containing protein</fullName>
    </recommendedName>
</protein>
<proteinExistence type="predicted"/>
<feature type="transmembrane region" description="Helical" evidence="3">
    <location>
        <begin position="656"/>
        <end position="675"/>
    </location>
</feature>
<dbReference type="PANTHER" id="PTHR35705:SF2">
    <property type="entry name" value="WPP DOMAIN-INTERACTING TAIL-ANCHORED PROTEIN 2"/>
    <property type="match status" value="1"/>
</dbReference>
<evidence type="ECO:0000256" key="3">
    <source>
        <dbReference type="SAM" id="Phobius"/>
    </source>
</evidence>
<keyword evidence="3" id="KW-1133">Transmembrane helix</keyword>
<evidence type="ECO:0000256" key="2">
    <source>
        <dbReference type="SAM" id="MobiDB-lite"/>
    </source>
</evidence>
<dbReference type="EMBL" id="JAIWQS010000007">
    <property type="protein sequence ID" value="KAJ8760462.1"/>
    <property type="molecule type" value="Genomic_DNA"/>
</dbReference>
<dbReference type="Proteomes" id="UP001159364">
    <property type="component" value="Linkage Group LG07"/>
</dbReference>
<feature type="coiled-coil region" evidence="1">
    <location>
        <begin position="329"/>
        <end position="517"/>
    </location>
</feature>
<dbReference type="SUPFAM" id="SSF57997">
    <property type="entry name" value="Tropomyosin"/>
    <property type="match status" value="1"/>
</dbReference>
<evidence type="ECO:0000256" key="1">
    <source>
        <dbReference type="SAM" id="Coils"/>
    </source>
</evidence>
<keyword evidence="6" id="KW-1185">Reference proteome</keyword>
<comment type="caution">
    <text evidence="5">The sequence shown here is derived from an EMBL/GenBank/DDBJ whole genome shotgun (WGS) entry which is preliminary data.</text>
</comment>
<evidence type="ECO:0000259" key="4">
    <source>
        <dbReference type="Pfam" id="PF26581"/>
    </source>
</evidence>
<dbReference type="PANTHER" id="PTHR35705">
    <property type="entry name" value="WPP DOMAIN-INTERACTING TAIL-ANCHORED PROTEIN 1"/>
    <property type="match status" value="1"/>
</dbReference>
<name>A0AAV8T117_9ROSI</name>
<sequence length="686" mass="78399">MDDQSVDYILIDNPILDLQDRGSFSAQGVQDLETIMKVLTRVDLNLEHTSKKLVNLHVLLMHLLAWDNDLEVMAMSAMSIQKALEFDLLSGILDSTVRDVEIFVDHIQEEICEIRNKISCSYLAEHNIATLEERVFQSEKLLNESLEKVSKVKTQSTKLQRAFSAFRLENWEDENTNELSDNNQLLYISPSSKRRTADQRKHVLRMLEKSLGREIDLENKLAELMRNEEQLKVKLHHTEQVSVRMEEAAEVIWGRFLEAENAAEVLMGISKELAGRLQIVQVNINGSVQREAELNARLHYCIEQLDSKDAALNKLKRSIDEHISKGSEVSILVERVKSLEEQLKRSELRLVNVNALYEESQEQLSEMENVFESLKESTYEAENRAETTEAKVTQLTDTNVELTEEINFLKDSRDSNTKKVSLLEKQLREVQIQLQHVKASSEASQEQQNMLYSAIWDMETLIEDLKSKTSRAESKVDATEERCLVLSETNLELNKEIDFLRSKVKTLETSLNKVNNSKAASAKEINLRTGLIMDMVMQVAREREHIQNQLLLVKKENEVLAEKLRNAKRQDYREKGSEACGDNENLVNLEDDSCKEAFDKSSEEAVSPSKSLSVDKASESAPQGEDEEGVSCFEQNFSCQSKLEATSMECRRHFPLEYVIALFVALIAGMIVIYLKNLSSLKVIKF</sequence>
<keyword evidence="3" id="KW-0472">Membrane</keyword>
<feature type="coiled-coil region" evidence="1">
    <location>
        <begin position="207"/>
        <end position="241"/>
    </location>
</feature>
<dbReference type="Pfam" id="PF26581">
    <property type="entry name" value="WIT1_2_N"/>
    <property type="match status" value="1"/>
</dbReference>
<keyword evidence="3" id="KW-0812">Transmembrane</keyword>
<reference evidence="5 6" key="1">
    <citation type="submission" date="2021-09" db="EMBL/GenBank/DDBJ databases">
        <title>Genomic insights and catalytic innovation underlie evolution of tropane alkaloids biosynthesis.</title>
        <authorList>
            <person name="Wang Y.-J."/>
            <person name="Tian T."/>
            <person name="Huang J.-P."/>
            <person name="Huang S.-X."/>
        </authorList>
    </citation>
    <scope>NUCLEOTIDE SEQUENCE [LARGE SCALE GENOMIC DNA]</scope>
    <source>
        <strain evidence="5">KIB-2018</strain>
        <tissue evidence="5">Leaf</tissue>
    </source>
</reference>
<evidence type="ECO:0000313" key="5">
    <source>
        <dbReference type="EMBL" id="KAJ8760462.1"/>
    </source>
</evidence>
<accession>A0AAV8T117</accession>
<evidence type="ECO:0000313" key="6">
    <source>
        <dbReference type="Proteomes" id="UP001159364"/>
    </source>
</evidence>
<keyword evidence="1" id="KW-0175">Coiled coil</keyword>
<dbReference type="InterPro" id="IPR039976">
    <property type="entry name" value="WIT1/WIT2"/>
</dbReference>
<gene>
    <name evidence="5" type="ORF">K2173_015129</name>
</gene>
<organism evidence="5 6">
    <name type="scientific">Erythroxylum novogranatense</name>
    <dbReference type="NCBI Taxonomy" id="1862640"/>
    <lineage>
        <taxon>Eukaryota</taxon>
        <taxon>Viridiplantae</taxon>
        <taxon>Streptophyta</taxon>
        <taxon>Embryophyta</taxon>
        <taxon>Tracheophyta</taxon>
        <taxon>Spermatophyta</taxon>
        <taxon>Magnoliopsida</taxon>
        <taxon>eudicotyledons</taxon>
        <taxon>Gunneridae</taxon>
        <taxon>Pentapetalae</taxon>
        <taxon>rosids</taxon>
        <taxon>fabids</taxon>
        <taxon>Malpighiales</taxon>
        <taxon>Erythroxylaceae</taxon>
        <taxon>Erythroxylum</taxon>
    </lineage>
</organism>
<feature type="region of interest" description="Disordered" evidence="2">
    <location>
        <begin position="600"/>
        <end position="628"/>
    </location>
</feature>
<dbReference type="InterPro" id="IPR058610">
    <property type="entry name" value="WIT1_2_N"/>
</dbReference>
<dbReference type="AlphaFoldDB" id="A0AAV8T117"/>
<feature type="domain" description="WIT1/2 N-terminal helical bundle" evidence="4">
    <location>
        <begin position="33"/>
        <end position="166"/>
    </location>
</feature>